<evidence type="ECO:0000313" key="17">
    <source>
        <dbReference type="Proteomes" id="UP000886520"/>
    </source>
</evidence>
<name>A0A9D4ZNU7_ADICA</name>
<dbReference type="InterPro" id="IPR010996">
    <property type="entry name" value="HHH_MUS81"/>
</dbReference>
<keyword evidence="17" id="KW-1185">Reference proteome</keyword>
<proteinExistence type="inferred from homology"/>
<comment type="caution">
    <text evidence="16">The sequence shown here is derived from an EMBL/GenBank/DDBJ whole genome shotgun (WGS) entry which is preliminary data.</text>
</comment>
<accession>A0A9D4ZNU7</accession>
<keyword evidence="9 13" id="KW-0234">DNA repair</keyword>
<dbReference type="FunFam" id="3.30.210.10:FF:000006">
    <property type="entry name" value="DNA polymerase"/>
    <property type="match status" value="1"/>
</dbReference>
<keyword evidence="8 13" id="KW-0239">DNA-directed DNA polymerase</keyword>
<dbReference type="Gene3D" id="1.10.150.20">
    <property type="entry name" value="5' to 3' exonuclease, C-terminal subdomain"/>
    <property type="match status" value="1"/>
</dbReference>
<dbReference type="InterPro" id="IPR018944">
    <property type="entry name" value="DNA_pol_lambd_fingers_domain"/>
</dbReference>
<evidence type="ECO:0000256" key="14">
    <source>
        <dbReference type="SAM" id="MobiDB-lite"/>
    </source>
</evidence>
<evidence type="ECO:0000256" key="4">
    <source>
        <dbReference type="ARBA" id="ARBA00022679"/>
    </source>
</evidence>
<comment type="subcellular location">
    <subcellularLocation>
        <location evidence="2 13">Nucleus</location>
    </subcellularLocation>
</comment>
<dbReference type="InterPro" id="IPR022312">
    <property type="entry name" value="DNA_pol_X"/>
</dbReference>
<dbReference type="InterPro" id="IPR019843">
    <property type="entry name" value="DNA_pol-X_BS"/>
</dbReference>
<feature type="domain" description="BRCT" evidence="15">
    <location>
        <begin position="119"/>
        <end position="182"/>
    </location>
</feature>
<feature type="non-terminal residue" evidence="16">
    <location>
        <position position="1"/>
    </location>
</feature>
<keyword evidence="4 13" id="KW-0808">Transferase</keyword>
<dbReference type="InterPro" id="IPR027421">
    <property type="entry name" value="DNA_pol_lamdba_lyase_dom_sf"/>
</dbReference>
<dbReference type="InterPro" id="IPR029398">
    <property type="entry name" value="PolB_thumb"/>
</dbReference>
<gene>
    <name evidence="16" type="ORF">GOP47_0005755</name>
</gene>
<dbReference type="InterPro" id="IPR002054">
    <property type="entry name" value="DNA-dir_DNA_pol_X"/>
</dbReference>
<dbReference type="PRINTS" id="PR00870">
    <property type="entry name" value="DNAPOLXBETA"/>
</dbReference>
<dbReference type="SMART" id="SM00483">
    <property type="entry name" value="POLXc"/>
    <property type="match status" value="1"/>
</dbReference>
<evidence type="ECO:0000256" key="5">
    <source>
        <dbReference type="ARBA" id="ARBA00022695"/>
    </source>
</evidence>
<comment type="cofactor">
    <cofactor evidence="1">
        <name>Mn(2+)</name>
        <dbReference type="ChEBI" id="CHEBI:29035"/>
    </cofactor>
</comment>
<dbReference type="SUPFAM" id="SSF52113">
    <property type="entry name" value="BRCT domain"/>
    <property type="match status" value="1"/>
</dbReference>
<dbReference type="InterPro" id="IPR001357">
    <property type="entry name" value="BRCT_dom"/>
</dbReference>
<dbReference type="EC" id="2.7.7.7" evidence="13"/>
<dbReference type="SUPFAM" id="SSF47802">
    <property type="entry name" value="DNA polymerase beta, N-terminal domain-like"/>
    <property type="match status" value="1"/>
</dbReference>
<dbReference type="InterPro" id="IPR036420">
    <property type="entry name" value="BRCT_dom_sf"/>
</dbReference>
<evidence type="ECO:0000256" key="7">
    <source>
        <dbReference type="ARBA" id="ARBA00022763"/>
    </source>
</evidence>
<comment type="catalytic activity">
    <reaction evidence="12 13">
        <text>DNA(n) + a 2'-deoxyribonucleoside 5'-triphosphate = DNA(n+1) + diphosphate</text>
        <dbReference type="Rhea" id="RHEA:22508"/>
        <dbReference type="Rhea" id="RHEA-COMP:17339"/>
        <dbReference type="Rhea" id="RHEA-COMP:17340"/>
        <dbReference type="ChEBI" id="CHEBI:33019"/>
        <dbReference type="ChEBI" id="CHEBI:61560"/>
        <dbReference type="ChEBI" id="CHEBI:173112"/>
        <dbReference type="EC" id="2.7.7.7"/>
    </reaction>
</comment>
<evidence type="ECO:0000256" key="11">
    <source>
        <dbReference type="ARBA" id="ARBA00023242"/>
    </source>
</evidence>
<reference evidence="16 17" key="1">
    <citation type="submission" date="2021-01" db="EMBL/GenBank/DDBJ databases">
        <title>Adiantum capillus-veneris genome.</title>
        <authorList>
            <person name="Fang Y."/>
            <person name="Liao Q."/>
        </authorList>
    </citation>
    <scope>NUCLEOTIDE SEQUENCE [LARGE SCALE GENOMIC DNA]</scope>
    <source>
        <strain evidence="16">H3</strain>
        <tissue evidence="16">Leaf</tissue>
    </source>
</reference>
<dbReference type="GO" id="GO:0006303">
    <property type="term" value="P:double-strand break repair via nonhomologous end joining"/>
    <property type="evidence" value="ECO:0007669"/>
    <property type="project" value="TreeGrafter"/>
</dbReference>
<keyword evidence="11 13" id="KW-0539">Nucleus</keyword>
<dbReference type="Pfam" id="PF14716">
    <property type="entry name" value="HHH_8"/>
    <property type="match status" value="1"/>
</dbReference>
<dbReference type="Pfam" id="PF14791">
    <property type="entry name" value="DNA_pol_B_thumb"/>
    <property type="match status" value="1"/>
</dbReference>
<evidence type="ECO:0000256" key="2">
    <source>
        <dbReference type="ARBA" id="ARBA00004123"/>
    </source>
</evidence>
<dbReference type="InterPro" id="IPR037160">
    <property type="entry name" value="DNA_Pol_thumb_sf"/>
</dbReference>
<dbReference type="InterPro" id="IPR002008">
    <property type="entry name" value="DNA_pol_X_beta-like"/>
</dbReference>
<dbReference type="InterPro" id="IPR043519">
    <property type="entry name" value="NT_sf"/>
</dbReference>
<evidence type="ECO:0000256" key="9">
    <source>
        <dbReference type="ARBA" id="ARBA00023204"/>
    </source>
</evidence>
<dbReference type="PRINTS" id="PR00869">
    <property type="entry name" value="DNAPOLX"/>
</dbReference>
<dbReference type="GO" id="GO:0016829">
    <property type="term" value="F:lyase activity"/>
    <property type="evidence" value="ECO:0007669"/>
    <property type="project" value="UniProtKB-KW"/>
</dbReference>
<organism evidence="16 17">
    <name type="scientific">Adiantum capillus-veneris</name>
    <name type="common">Maidenhair fern</name>
    <dbReference type="NCBI Taxonomy" id="13818"/>
    <lineage>
        <taxon>Eukaryota</taxon>
        <taxon>Viridiplantae</taxon>
        <taxon>Streptophyta</taxon>
        <taxon>Embryophyta</taxon>
        <taxon>Tracheophyta</taxon>
        <taxon>Polypodiopsida</taxon>
        <taxon>Polypodiidae</taxon>
        <taxon>Polypodiales</taxon>
        <taxon>Pteridineae</taxon>
        <taxon>Pteridaceae</taxon>
        <taxon>Vittarioideae</taxon>
        <taxon>Adiantum</taxon>
    </lineage>
</organism>
<dbReference type="EMBL" id="JABFUD020000005">
    <property type="protein sequence ID" value="KAI5080276.1"/>
    <property type="molecule type" value="Genomic_DNA"/>
</dbReference>
<comment type="function">
    <text evidence="13">DNA polymerase that functions in several pathways of DNA repair. Involved in base excision repair (BER) responsible for repair of lesions that give rise to abasic (AP) sites in DNA. Also contributes to DNA double-strand break repair by non-homologous end joining and homologous recombination. Has both template-dependent and template-independent (terminal transferase) DNA polymerase activities. Has also a 5'-deoxyribose-5-phosphate lyase (dRP lyase) activity.</text>
</comment>
<keyword evidence="10" id="KW-0456">Lyase</keyword>
<dbReference type="CDD" id="cd00141">
    <property type="entry name" value="NT_POLXc"/>
    <property type="match status" value="1"/>
</dbReference>
<dbReference type="PROSITE" id="PS50172">
    <property type="entry name" value="BRCT"/>
    <property type="match status" value="1"/>
</dbReference>
<evidence type="ECO:0000256" key="3">
    <source>
        <dbReference type="ARBA" id="ARBA00008323"/>
    </source>
</evidence>
<evidence type="ECO:0000256" key="12">
    <source>
        <dbReference type="ARBA" id="ARBA00049244"/>
    </source>
</evidence>
<feature type="compositionally biased region" description="Polar residues" evidence="14">
    <location>
        <begin position="195"/>
        <end position="210"/>
    </location>
</feature>
<dbReference type="OrthoDB" id="205514at2759"/>
<dbReference type="GO" id="GO:0005634">
    <property type="term" value="C:nucleus"/>
    <property type="evidence" value="ECO:0007669"/>
    <property type="project" value="UniProtKB-SubCell"/>
</dbReference>
<keyword evidence="5 13" id="KW-0548">Nucleotidyltransferase</keyword>
<keyword evidence="7 13" id="KW-0227">DNA damage</keyword>
<dbReference type="Gene3D" id="1.10.150.110">
    <property type="entry name" value="DNA polymerase beta, N-terminal domain-like"/>
    <property type="match status" value="1"/>
</dbReference>
<dbReference type="Gene3D" id="3.30.460.10">
    <property type="entry name" value="Beta Polymerase, domain 2"/>
    <property type="match status" value="1"/>
</dbReference>
<dbReference type="FunFam" id="1.10.150.20:FF:000010">
    <property type="entry name" value="DNA polymerase lambda"/>
    <property type="match status" value="1"/>
</dbReference>
<dbReference type="PROSITE" id="PS00522">
    <property type="entry name" value="DNA_POLYMERASE_X"/>
    <property type="match status" value="1"/>
</dbReference>
<evidence type="ECO:0000256" key="1">
    <source>
        <dbReference type="ARBA" id="ARBA00001936"/>
    </source>
</evidence>
<evidence type="ECO:0000256" key="13">
    <source>
        <dbReference type="RuleBase" id="RU366014"/>
    </source>
</evidence>
<evidence type="ECO:0000313" key="16">
    <source>
        <dbReference type="EMBL" id="KAI5080276.1"/>
    </source>
</evidence>
<evidence type="ECO:0000256" key="8">
    <source>
        <dbReference type="ARBA" id="ARBA00022932"/>
    </source>
</evidence>
<dbReference type="Pfam" id="PF10391">
    <property type="entry name" value="DNA_pol_lambd_f"/>
    <property type="match status" value="1"/>
</dbReference>
<dbReference type="SUPFAM" id="SSF81301">
    <property type="entry name" value="Nucleotidyltransferase"/>
    <property type="match status" value="1"/>
</dbReference>
<dbReference type="GO" id="GO:0046872">
    <property type="term" value="F:metal ion binding"/>
    <property type="evidence" value="ECO:0007669"/>
    <property type="project" value="UniProtKB-UniRule"/>
</dbReference>
<dbReference type="AlphaFoldDB" id="A0A9D4ZNU7"/>
<protein>
    <recommendedName>
        <fullName evidence="13">DNA polymerase</fullName>
        <ecNumber evidence="13">2.7.7.7</ecNumber>
    </recommendedName>
</protein>
<comment type="similarity">
    <text evidence="3 13">Belongs to the DNA polymerase type-X family.</text>
</comment>
<sequence length="591" mass="66536">ASTSWEHCLGFRKPKAGSTTPDKAFIYVVVRPCMNAKQVAAQGLARSLLANRANEQTEARHGACFDSLSQQIMSIHYPATAAALQPDHPPFSFAGIRAYFVEAGVQPRRLKIWCDKFCQFGGRLEDHFSHDVTHVFAVDFEKLQERVPLRKLKRHHVEALKYEWIQDSLKEGSLLAFEPYVLKVEDKTNDLKAGQEQSNTPSIILQSSQHMQRDGKTSSAERSGTISSTELGSDDTSLELMSSAKEGSGSPSLVYLPPNLNQNITEQFSELRDIYKDALGDDRRSFSYHKAISVLEKLPFKIENIDQVKGLPTIGKSLREHIYDILTTGKLPKLENFRNDEKVKTLRLFSSIWGIGPATALKLFDKGYRSLKDLETEPSLTASQKVGLQFYDDLTVKIPRQEVKEMEALVRGVAYEIQPGISVLCGGSYRRGKAFCSDMDFVITHPDGSSHKGFLVKLIAALRRNNFLAESLLISDTNSIEHTDSGVDTYYGLCKYPGRELRHRIDFKVYSIEMYPFGLIAWTGNDVLNRRLRLMAEAKGYRLDDTGLFPSIHDSGAKKGKRKGPSVACKTEREVFDFLGFPWLEPHERNL</sequence>
<dbReference type="GO" id="GO:0003677">
    <property type="term" value="F:DNA binding"/>
    <property type="evidence" value="ECO:0007669"/>
    <property type="project" value="UniProtKB-UniRule"/>
</dbReference>
<dbReference type="PANTHER" id="PTHR11276">
    <property type="entry name" value="DNA POLYMERASE TYPE-X FAMILY MEMBER"/>
    <property type="match status" value="1"/>
</dbReference>
<dbReference type="PANTHER" id="PTHR11276:SF41">
    <property type="entry name" value="DNA POLYMERASE LAMBDA"/>
    <property type="match status" value="1"/>
</dbReference>
<dbReference type="Gene3D" id="3.30.210.10">
    <property type="entry name" value="DNA polymerase, thumb domain"/>
    <property type="match status" value="1"/>
</dbReference>
<feature type="region of interest" description="Disordered" evidence="14">
    <location>
        <begin position="192"/>
        <end position="236"/>
    </location>
</feature>
<evidence type="ECO:0000256" key="10">
    <source>
        <dbReference type="ARBA" id="ARBA00023239"/>
    </source>
</evidence>
<dbReference type="InterPro" id="IPR028207">
    <property type="entry name" value="DNA_pol_B_palm_palm"/>
</dbReference>
<dbReference type="Proteomes" id="UP000886520">
    <property type="component" value="Chromosome 5"/>
</dbReference>
<feature type="compositionally biased region" description="Polar residues" evidence="14">
    <location>
        <begin position="217"/>
        <end position="231"/>
    </location>
</feature>
<dbReference type="FunFam" id="3.30.460.10:FF:000029">
    <property type="entry name" value="DNA polymerase"/>
    <property type="match status" value="1"/>
</dbReference>
<dbReference type="Pfam" id="PF14792">
    <property type="entry name" value="DNA_pol_B_palm"/>
    <property type="match status" value="1"/>
</dbReference>
<evidence type="ECO:0000256" key="6">
    <source>
        <dbReference type="ARBA" id="ARBA00022723"/>
    </source>
</evidence>
<dbReference type="SUPFAM" id="SSF81585">
    <property type="entry name" value="PsbU/PolX domain-like"/>
    <property type="match status" value="1"/>
</dbReference>
<dbReference type="GO" id="GO:0003887">
    <property type="term" value="F:DNA-directed DNA polymerase activity"/>
    <property type="evidence" value="ECO:0007669"/>
    <property type="project" value="UniProtKB-UniRule"/>
</dbReference>
<keyword evidence="6" id="KW-0479">Metal-binding</keyword>
<evidence type="ECO:0000259" key="15">
    <source>
        <dbReference type="PROSITE" id="PS50172"/>
    </source>
</evidence>
<dbReference type="Gene3D" id="3.40.50.10190">
    <property type="entry name" value="BRCT domain"/>
    <property type="match status" value="1"/>
</dbReference>